<dbReference type="RefSeq" id="WP_022620839.1">
    <property type="nucleotide sequence ID" value="NZ_QEKV01000002.1"/>
</dbReference>
<evidence type="ECO:0000256" key="4">
    <source>
        <dbReference type="ARBA" id="ARBA00022723"/>
    </source>
</evidence>
<dbReference type="PANTHER" id="PTHR43273">
    <property type="entry name" value="ANAEROBIC SULFATASE-MATURATING ENZYME HOMOLOG ASLB-RELATED"/>
    <property type="match status" value="1"/>
</dbReference>
<dbReference type="InterPro" id="IPR013785">
    <property type="entry name" value="Aldolase_TIM"/>
</dbReference>
<feature type="domain" description="Radical SAM core" evidence="7">
    <location>
        <begin position="118"/>
        <end position="349"/>
    </location>
</feature>
<dbReference type="CDD" id="cd01335">
    <property type="entry name" value="Radical_SAM"/>
    <property type="match status" value="1"/>
</dbReference>
<dbReference type="SFLD" id="SFLDG01067">
    <property type="entry name" value="SPASM/twitch_domain_containing"/>
    <property type="match status" value="1"/>
</dbReference>
<reference evidence="8 9" key="1">
    <citation type="submission" date="2018-04" db="EMBL/GenBank/DDBJ databases">
        <title>Genomic Encyclopedia of Type Strains, Phase IV (KMG-IV): sequencing the most valuable type-strain genomes for metagenomic binning, comparative biology and taxonomic classification.</title>
        <authorList>
            <person name="Goeker M."/>
        </authorList>
    </citation>
    <scope>NUCLEOTIDE SEQUENCE [LARGE SCALE GENOMIC DNA]</scope>
    <source>
        <strain evidence="8 9">DSM 20705</strain>
    </source>
</reference>
<organism evidence="8 9">
    <name type="scientific">Ezakiella coagulans</name>
    <dbReference type="NCBI Taxonomy" id="46507"/>
    <lineage>
        <taxon>Bacteria</taxon>
        <taxon>Bacillati</taxon>
        <taxon>Bacillota</taxon>
        <taxon>Tissierellia</taxon>
        <taxon>Ezakiella</taxon>
    </lineage>
</organism>
<dbReference type="InterPro" id="IPR000385">
    <property type="entry name" value="MoaA_NifB_PqqE_Fe-S-bd_CS"/>
</dbReference>
<dbReference type="Gene3D" id="3.20.20.70">
    <property type="entry name" value="Aldolase class I"/>
    <property type="match status" value="1"/>
</dbReference>
<keyword evidence="5" id="KW-0408">Iron</keyword>
<evidence type="ECO:0000256" key="3">
    <source>
        <dbReference type="ARBA" id="ARBA00022691"/>
    </source>
</evidence>
<evidence type="ECO:0000256" key="6">
    <source>
        <dbReference type="ARBA" id="ARBA00023014"/>
    </source>
</evidence>
<dbReference type="GO" id="GO:0046872">
    <property type="term" value="F:metal ion binding"/>
    <property type="evidence" value="ECO:0007669"/>
    <property type="project" value="UniProtKB-KW"/>
</dbReference>
<evidence type="ECO:0000313" key="9">
    <source>
        <dbReference type="Proteomes" id="UP000245793"/>
    </source>
</evidence>
<keyword evidence="4" id="KW-0479">Metal-binding</keyword>
<dbReference type="Proteomes" id="UP000245793">
    <property type="component" value="Unassembled WGS sequence"/>
</dbReference>
<dbReference type="PROSITE" id="PS01305">
    <property type="entry name" value="MOAA_NIFB_PQQE"/>
    <property type="match status" value="1"/>
</dbReference>
<dbReference type="EMBL" id="QEKV01000002">
    <property type="protein sequence ID" value="PVY95138.1"/>
    <property type="molecule type" value="Genomic_DNA"/>
</dbReference>
<dbReference type="SFLD" id="SFLDG01384">
    <property type="entry name" value="thioether_bond_formation_requi"/>
    <property type="match status" value="1"/>
</dbReference>
<dbReference type="SUPFAM" id="SSF102114">
    <property type="entry name" value="Radical SAM enzymes"/>
    <property type="match status" value="1"/>
</dbReference>
<dbReference type="SFLD" id="SFLDS00029">
    <property type="entry name" value="Radical_SAM"/>
    <property type="match status" value="1"/>
</dbReference>
<protein>
    <recommendedName>
        <fullName evidence="7">Radical SAM core domain-containing protein</fullName>
    </recommendedName>
</protein>
<dbReference type="InterPro" id="IPR007197">
    <property type="entry name" value="rSAM"/>
</dbReference>
<evidence type="ECO:0000256" key="5">
    <source>
        <dbReference type="ARBA" id="ARBA00023004"/>
    </source>
</evidence>
<dbReference type="InterPro" id="IPR023867">
    <property type="entry name" value="Sulphatase_maturase_rSAM"/>
</dbReference>
<gene>
    <name evidence="8" type="ORF">C7381_10226</name>
</gene>
<keyword evidence="9" id="KW-1185">Reference proteome</keyword>
<evidence type="ECO:0000313" key="8">
    <source>
        <dbReference type="EMBL" id="PVY95138.1"/>
    </source>
</evidence>
<dbReference type="GO" id="GO:0051539">
    <property type="term" value="F:4 iron, 4 sulfur cluster binding"/>
    <property type="evidence" value="ECO:0007669"/>
    <property type="project" value="UniProtKB-KW"/>
</dbReference>
<keyword evidence="2" id="KW-0004">4Fe-4S</keyword>
<comment type="cofactor">
    <cofactor evidence="1">
        <name>[4Fe-4S] cluster</name>
        <dbReference type="ChEBI" id="CHEBI:49883"/>
    </cofactor>
</comment>
<dbReference type="PROSITE" id="PS51918">
    <property type="entry name" value="RADICAL_SAM"/>
    <property type="match status" value="1"/>
</dbReference>
<keyword evidence="6" id="KW-0411">Iron-sulfur</keyword>
<dbReference type="InterPro" id="IPR058240">
    <property type="entry name" value="rSAM_sf"/>
</dbReference>
<evidence type="ECO:0000259" key="7">
    <source>
        <dbReference type="PROSITE" id="PS51918"/>
    </source>
</evidence>
<dbReference type="SFLD" id="SFLDG01386">
    <property type="entry name" value="main_SPASM_domain-containing"/>
    <property type="match status" value="1"/>
</dbReference>
<dbReference type="PANTHER" id="PTHR43273:SF8">
    <property type="entry name" value="RADICAL SAM DOMAIN PROTEIN"/>
    <property type="match status" value="1"/>
</dbReference>
<sequence length="518" mass="61153">MDLITLEKEKLENKYKELCKEEYPGRLGKTFKTKYNFYYYDSGTGKVAQINENVYKVLTKFLESENFLDFIKLDMSEQEFCEAISEIKDAINKESILSATKFNCLTGKTYEQIDEIIDNKIQNVTLEVTEKCNLRCKYCIYNESHPEYRAFGHRNMDWEIAKKAVEFLKSHSQNSEERHIGFYGGEPLINYDLIKKTTDYANKLFDKMTYSMTTNATLMNEEIADYIMKNKFNIIVSLDGYKELHNKNRLFVTGEGSFEKTINGLKILLRSAEKYNNKENITLNMVIEGPDYENKYDKIQVYLNECDWLPKNINILTSSIDYGPHESIYTRPQSYEERMILKDYYDPILSWDEKNKIRNKDNTNEIFTDADVDKAMMIIHKRLLSEKPVKKYGMNGCCVPGERRIYVTVDGNFKICEKVGDIPEIGNVHKGFDEKRIKELYFDDFIKESSKYCKDCWAINLCTLCYVNCYDQYGTHFSYRHNSCRSERKYLLDSLIKYHEILEENPDVLKEFNEIEFQ</sequence>
<accession>A0A2U1E5B6</accession>
<evidence type="ECO:0000256" key="2">
    <source>
        <dbReference type="ARBA" id="ARBA00022485"/>
    </source>
</evidence>
<comment type="caution">
    <text evidence="8">The sequence shown here is derived from an EMBL/GenBank/DDBJ whole genome shotgun (WGS) entry which is preliminary data.</text>
</comment>
<keyword evidence="3" id="KW-0949">S-adenosyl-L-methionine</keyword>
<dbReference type="Pfam" id="PF04055">
    <property type="entry name" value="Radical_SAM"/>
    <property type="match status" value="1"/>
</dbReference>
<dbReference type="GO" id="GO:0016491">
    <property type="term" value="F:oxidoreductase activity"/>
    <property type="evidence" value="ECO:0007669"/>
    <property type="project" value="InterPro"/>
</dbReference>
<evidence type="ECO:0000256" key="1">
    <source>
        <dbReference type="ARBA" id="ARBA00001966"/>
    </source>
</evidence>
<name>A0A2U1E5B6_9FIRM</name>
<proteinExistence type="predicted"/>
<dbReference type="AlphaFoldDB" id="A0A2U1E5B6"/>